<dbReference type="RefSeq" id="XP_009170631.1">
    <property type="nucleotide sequence ID" value="XM_009172367.1"/>
</dbReference>
<protein>
    <submittedName>
        <fullName evidence="1">Uncharacterized protein</fullName>
    </submittedName>
</protein>
<dbReference type="CTD" id="20321140"/>
<proteinExistence type="predicted"/>
<reference evidence="1 2" key="1">
    <citation type="submission" date="2013-11" db="EMBL/GenBank/DDBJ databases">
        <title>Opisthorchis viverrini - life in the bile duct.</title>
        <authorList>
            <person name="Young N.D."/>
            <person name="Nagarajan N."/>
            <person name="Lin S.J."/>
            <person name="Korhonen P.K."/>
            <person name="Jex A.R."/>
            <person name="Hall R.S."/>
            <person name="Safavi-Hemami H."/>
            <person name="Kaewkong W."/>
            <person name="Bertrand D."/>
            <person name="Gao S."/>
            <person name="Seet Q."/>
            <person name="Wongkham S."/>
            <person name="Teh B.T."/>
            <person name="Wongkham C."/>
            <person name="Intapan P.M."/>
            <person name="Maleewong W."/>
            <person name="Yang X."/>
            <person name="Hu M."/>
            <person name="Wang Z."/>
            <person name="Hofmann A."/>
            <person name="Sternberg P.W."/>
            <person name="Tan P."/>
            <person name="Wang J."/>
            <person name="Gasser R.B."/>
        </authorList>
    </citation>
    <scope>NUCLEOTIDE SEQUENCE [LARGE SCALE GENOMIC DNA]</scope>
</reference>
<gene>
    <name evidence="1" type="ORF">T265_06961</name>
</gene>
<dbReference type="KEGG" id="ovi:T265_06961"/>
<evidence type="ECO:0000313" key="1">
    <source>
        <dbReference type="EMBL" id="KER25607.1"/>
    </source>
</evidence>
<keyword evidence="2" id="KW-1185">Reference proteome</keyword>
<evidence type="ECO:0000313" key="2">
    <source>
        <dbReference type="Proteomes" id="UP000054324"/>
    </source>
</evidence>
<accession>A0A074ZII7</accession>
<dbReference type="AlphaFoldDB" id="A0A074ZII7"/>
<dbReference type="Proteomes" id="UP000054324">
    <property type="component" value="Unassembled WGS sequence"/>
</dbReference>
<name>A0A074ZII7_OPIVI</name>
<dbReference type="GeneID" id="20321140"/>
<sequence>MSLCLMLQTITPRLPYQNLKTPNSLFLLNLIESKQSKKSSSLIAISQLQVSESGSANNWLIVTTQATYRNVEAIACRQQIMAADGCWMPDGATVPEFPVKPGGVSDGSNTLKADQDQMLSMVNESLSGE</sequence>
<dbReference type="EMBL" id="KL596771">
    <property type="protein sequence ID" value="KER25607.1"/>
    <property type="molecule type" value="Genomic_DNA"/>
</dbReference>
<organism evidence="1 2">
    <name type="scientific">Opisthorchis viverrini</name>
    <name type="common">Southeast Asian liver fluke</name>
    <dbReference type="NCBI Taxonomy" id="6198"/>
    <lineage>
        <taxon>Eukaryota</taxon>
        <taxon>Metazoa</taxon>
        <taxon>Spiralia</taxon>
        <taxon>Lophotrochozoa</taxon>
        <taxon>Platyhelminthes</taxon>
        <taxon>Trematoda</taxon>
        <taxon>Digenea</taxon>
        <taxon>Opisthorchiida</taxon>
        <taxon>Opisthorchiata</taxon>
        <taxon>Opisthorchiidae</taxon>
        <taxon>Opisthorchis</taxon>
    </lineage>
</organism>